<dbReference type="Gene3D" id="3.90.1310.10">
    <property type="entry name" value="Penicillin-binding protein 2a (Domain 2)"/>
    <property type="match status" value="1"/>
</dbReference>
<keyword evidence="17" id="KW-1185">Reference proteome</keyword>
<dbReference type="InterPro" id="IPR001460">
    <property type="entry name" value="PCN-bd_Tpept"/>
</dbReference>
<evidence type="ECO:0000259" key="15">
    <source>
        <dbReference type="Pfam" id="PF03717"/>
    </source>
</evidence>
<keyword evidence="6" id="KW-0645">Protease</keyword>
<dbReference type="Pfam" id="PF00905">
    <property type="entry name" value="Transpeptidase"/>
    <property type="match status" value="1"/>
</dbReference>
<dbReference type="GO" id="GO:0009252">
    <property type="term" value="P:peptidoglycan biosynthetic process"/>
    <property type="evidence" value="ECO:0007669"/>
    <property type="project" value="UniProtKB-KW"/>
</dbReference>
<keyword evidence="9" id="KW-0133">Cell shape</keyword>
<proteinExistence type="predicted"/>
<dbReference type="FunFam" id="3.40.710.10:FF:000024">
    <property type="entry name" value="Penicillin-binding protein 2"/>
    <property type="match status" value="1"/>
</dbReference>
<comment type="caution">
    <text evidence="16">The sequence shown here is derived from an EMBL/GenBank/DDBJ whole genome shotgun (WGS) entry which is preliminary data.</text>
</comment>
<evidence type="ECO:0000313" key="17">
    <source>
        <dbReference type="Proteomes" id="UP000233248"/>
    </source>
</evidence>
<keyword evidence="5" id="KW-0121">Carboxypeptidase</keyword>
<dbReference type="NCBIfam" id="TIGR03423">
    <property type="entry name" value="pbp2_mrdA"/>
    <property type="match status" value="1"/>
</dbReference>
<evidence type="ECO:0000256" key="6">
    <source>
        <dbReference type="ARBA" id="ARBA00022670"/>
    </source>
</evidence>
<dbReference type="SUPFAM" id="SSF56519">
    <property type="entry name" value="Penicillin binding protein dimerisation domain"/>
    <property type="match status" value="1"/>
</dbReference>
<dbReference type="GO" id="GO:0071972">
    <property type="term" value="F:peptidoglycan L,D-transpeptidase activity"/>
    <property type="evidence" value="ECO:0007669"/>
    <property type="project" value="TreeGrafter"/>
</dbReference>
<evidence type="ECO:0000256" key="5">
    <source>
        <dbReference type="ARBA" id="ARBA00022645"/>
    </source>
</evidence>
<dbReference type="GO" id="GO:0008360">
    <property type="term" value="P:regulation of cell shape"/>
    <property type="evidence" value="ECO:0007669"/>
    <property type="project" value="UniProtKB-KW"/>
</dbReference>
<evidence type="ECO:0000256" key="12">
    <source>
        <dbReference type="ARBA" id="ARBA00023136"/>
    </source>
</evidence>
<dbReference type="Gene3D" id="3.40.710.10">
    <property type="entry name" value="DD-peptidase/beta-lactamase superfamily"/>
    <property type="match status" value="1"/>
</dbReference>
<evidence type="ECO:0000256" key="8">
    <source>
        <dbReference type="ARBA" id="ARBA00022801"/>
    </source>
</evidence>
<evidence type="ECO:0000256" key="9">
    <source>
        <dbReference type="ARBA" id="ARBA00022960"/>
    </source>
</evidence>
<keyword evidence="10" id="KW-0573">Peptidoglycan synthesis</keyword>
<dbReference type="GO" id="GO:0006508">
    <property type="term" value="P:proteolysis"/>
    <property type="evidence" value="ECO:0007669"/>
    <property type="project" value="UniProtKB-KW"/>
</dbReference>
<keyword evidence="7" id="KW-0812">Transmembrane</keyword>
<reference evidence="16 17" key="1">
    <citation type="submission" date="2017-09" db="EMBL/GenBank/DDBJ databases">
        <title>Genomics of the genus Arcobacter.</title>
        <authorList>
            <person name="Perez-Cataluna A."/>
            <person name="Figueras M.J."/>
            <person name="Salas-Masso N."/>
        </authorList>
    </citation>
    <scope>NUCLEOTIDE SEQUENCE [LARGE SCALE GENOMIC DNA]</scope>
    <source>
        <strain evidence="16 17">DSM 18005</strain>
    </source>
</reference>
<dbReference type="InterPro" id="IPR050515">
    <property type="entry name" value="Beta-lactam/transpept"/>
</dbReference>
<dbReference type="SUPFAM" id="SSF56601">
    <property type="entry name" value="beta-lactamase/transpeptidase-like"/>
    <property type="match status" value="1"/>
</dbReference>
<keyword evidence="4" id="KW-0997">Cell inner membrane</keyword>
<evidence type="ECO:0000256" key="2">
    <source>
        <dbReference type="ARBA" id="ARBA00004236"/>
    </source>
</evidence>
<dbReference type="KEGG" id="ahs:AHALO_1613"/>
<dbReference type="EMBL" id="NXIF01000002">
    <property type="protein sequence ID" value="PKI82196.1"/>
    <property type="molecule type" value="Genomic_DNA"/>
</dbReference>
<organism evidence="16 17">
    <name type="scientific">Malaciobacter halophilus</name>
    <dbReference type="NCBI Taxonomy" id="197482"/>
    <lineage>
        <taxon>Bacteria</taxon>
        <taxon>Pseudomonadati</taxon>
        <taxon>Campylobacterota</taxon>
        <taxon>Epsilonproteobacteria</taxon>
        <taxon>Campylobacterales</taxon>
        <taxon>Arcobacteraceae</taxon>
        <taxon>Malaciobacter</taxon>
    </lineage>
</organism>
<evidence type="ECO:0000313" key="16">
    <source>
        <dbReference type="EMBL" id="PKI82196.1"/>
    </source>
</evidence>
<keyword evidence="8" id="KW-0378">Hydrolase</keyword>
<evidence type="ECO:0000256" key="3">
    <source>
        <dbReference type="ARBA" id="ARBA00022475"/>
    </source>
</evidence>
<dbReference type="Pfam" id="PF03717">
    <property type="entry name" value="PBP_dimer"/>
    <property type="match status" value="1"/>
</dbReference>
<evidence type="ECO:0000256" key="7">
    <source>
        <dbReference type="ARBA" id="ARBA00022692"/>
    </source>
</evidence>
<evidence type="ECO:0000256" key="11">
    <source>
        <dbReference type="ARBA" id="ARBA00022989"/>
    </source>
</evidence>
<keyword evidence="11" id="KW-1133">Transmembrane helix</keyword>
<dbReference type="InterPro" id="IPR005311">
    <property type="entry name" value="PBP_dimer"/>
</dbReference>
<evidence type="ECO:0000256" key="4">
    <source>
        <dbReference type="ARBA" id="ARBA00022519"/>
    </source>
</evidence>
<protein>
    <submittedName>
        <fullName evidence="16">Penicillin-binding protein 2</fullName>
    </submittedName>
</protein>
<dbReference type="PANTHER" id="PTHR30627">
    <property type="entry name" value="PEPTIDOGLYCAN D,D-TRANSPEPTIDASE"/>
    <property type="match status" value="1"/>
</dbReference>
<keyword evidence="13" id="KW-0961">Cell wall biogenesis/degradation</keyword>
<dbReference type="RefSeq" id="WP_101183149.1">
    <property type="nucleotide sequence ID" value="NZ_CP031218.1"/>
</dbReference>
<dbReference type="InterPro" id="IPR036138">
    <property type="entry name" value="PBP_dimer_sf"/>
</dbReference>
<dbReference type="Proteomes" id="UP000233248">
    <property type="component" value="Unassembled WGS sequence"/>
</dbReference>
<accession>A0A2N1J6M2</accession>
<dbReference type="Gene3D" id="3.30.1390.30">
    <property type="entry name" value="Penicillin-binding protein 2a, domain 3"/>
    <property type="match status" value="1"/>
</dbReference>
<feature type="domain" description="Penicillin-binding protein transpeptidase" evidence="14">
    <location>
        <begin position="254"/>
        <end position="578"/>
    </location>
</feature>
<comment type="subcellular location">
    <subcellularLocation>
        <location evidence="2">Cell membrane</location>
    </subcellularLocation>
    <subcellularLocation>
        <location evidence="1">Membrane</location>
        <topology evidence="1">Single-pass membrane protein</topology>
    </subcellularLocation>
</comment>
<dbReference type="PANTHER" id="PTHR30627:SF2">
    <property type="entry name" value="PEPTIDOGLYCAN D,D-TRANSPEPTIDASE MRDA"/>
    <property type="match status" value="1"/>
</dbReference>
<dbReference type="AlphaFoldDB" id="A0A2N1J6M2"/>
<evidence type="ECO:0000256" key="10">
    <source>
        <dbReference type="ARBA" id="ARBA00022984"/>
    </source>
</evidence>
<name>A0A2N1J6M2_9BACT</name>
<dbReference type="GO" id="GO:0008658">
    <property type="term" value="F:penicillin binding"/>
    <property type="evidence" value="ECO:0007669"/>
    <property type="project" value="InterPro"/>
</dbReference>
<evidence type="ECO:0000259" key="14">
    <source>
        <dbReference type="Pfam" id="PF00905"/>
    </source>
</evidence>
<dbReference type="GO" id="GO:0005886">
    <property type="term" value="C:plasma membrane"/>
    <property type="evidence" value="ECO:0007669"/>
    <property type="project" value="UniProtKB-SubCell"/>
</dbReference>
<keyword evidence="3" id="KW-1003">Cell membrane</keyword>
<dbReference type="InterPro" id="IPR012338">
    <property type="entry name" value="Beta-lactam/transpept-like"/>
</dbReference>
<dbReference type="GO" id="GO:0071555">
    <property type="term" value="P:cell wall organization"/>
    <property type="evidence" value="ECO:0007669"/>
    <property type="project" value="UniProtKB-KW"/>
</dbReference>
<sequence>MKRLNFILLFIAVLMVILLARVYFLSIKSNTYYEELSKQNYIKRVYEAPSRGLIEDRNGIPLAINNLGFSITVRPHLRSYKNKQKLLDVVEIISKHFPEYDKEELIKKYKRLDSAYKHDFVNLIDYIAYDDFFSKFTLFNSLEDIKVEPSVKRYYPYHNVASHIIGYVGKASRKDIQNNELSKYSGIIGKNGLEKYYNKKLQGTLGYKDVKVNALNKELEILEEKKPNENNNLKITIDVELQKYIQKVFTHESGAVIVMNAKNGELLAAASFPEFDNNIFVGGISQKEWDEMRNSFDHPFTNKLVNGLYPPGSVHKMGVALALLEHGIKPNYTVYCNGELKIGNRKFRCWKQTGHGRTGFTKALRESCDDFFYKASLKVGISNISKTLEKYGFGQQTGVDQINEFFGVNPNKKWKRKRYDQPWYIGETVISSIGQGYTLVTPMQVARYTAFLATGKLPRPHFYKDNYEEPIEVPTDPKHLKIIREGMYEVANKRFGTAQRHIRSKVKIAAKTGTAQVISIPQSEKKRMKESELEYYHRSHAWLNTYGPYDDPQYVVVALVEHGGHGGSAAGPMVSKIYDKLYHLGYIKK</sequence>
<dbReference type="OrthoDB" id="9766847at2"/>
<evidence type="ECO:0000256" key="1">
    <source>
        <dbReference type="ARBA" id="ARBA00004167"/>
    </source>
</evidence>
<keyword evidence="12" id="KW-0472">Membrane</keyword>
<dbReference type="GO" id="GO:0009002">
    <property type="term" value="F:serine-type D-Ala-D-Ala carboxypeptidase activity"/>
    <property type="evidence" value="ECO:0007669"/>
    <property type="project" value="InterPro"/>
</dbReference>
<evidence type="ECO:0000256" key="13">
    <source>
        <dbReference type="ARBA" id="ARBA00023316"/>
    </source>
</evidence>
<dbReference type="InterPro" id="IPR017790">
    <property type="entry name" value="Penicillin-binding_protein_2"/>
</dbReference>
<gene>
    <name evidence="16" type="primary">mrdA</name>
    <name evidence="16" type="ORF">CP960_00125</name>
</gene>
<feature type="domain" description="Penicillin-binding protein dimerisation" evidence="15">
    <location>
        <begin position="48"/>
        <end position="220"/>
    </location>
</feature>